<keyword evidence="6" id="KW-0653">Protein transport</keyword>
<dbReference type="PANTHER" id="PTHR22601">
    <property type="entry name" value="ISP4 LIKE PROTEIN"/>
    <property type="match status" value="1"/>
</dbReference>
<dbReference type="EMBL" id="ML004431">
    <property type="protein sequence ID" value="RKP32491.1"/>
    <property type="molecule type" value="Genomic_DNA"/>
</dbReference>
<dbReference type="Pfam" id="PF03169">
    <property type="entry name" value="OPT"/>
    <property type="match status" value="2"/>
</dbReference>
<keyword evidence="11" id="KW-1185">Reference proteome</keyword>
<evidence type="ECO:0000256" key="5">
    <source>
        <dbReference type="ARBA" id="ARBA00022856"/>
    </source>
</evidence>
<reference evidence="11" key="1">
    <citation type="journal article" date="2018" name="Nat. Microbiol.">
        <title>Leveraging single-cell genomics to expand the fungal tree of life.</title>
        <authorList>
            <person name="Ahrendt S.R."/>
            <person name="Quandt C.A."/>
            <person name="Ciobanu D."/>
            <person name="Clum A."/>
            <person name="Salamov A."/>
            <person name="Andreopoulos B."/>
            <person name="Cheng J.F."/>
            <person name="Woyke T."/>
            <person name="Pelin A."/>
            <person name="Henrissat B."/>
            <person name="Reynolds N.K."/>
            <person name="Benny G.L."/>
            <person name="Smith M.E."/>
            <person name="James T.Y."/>
            <person name="Grigoriev I.V."/>
        </authorList>
    </citation>
    <scope>NUCLEOTIDE SEQUENCE [LARGE SCALE GENOMIC DNA]</scope>
    <source>
        <strain evidence="11">Baker2002</strain>
    </source>
</reference>
<feature type="transmembrane region" description="Helical" evidence="9">
    <location>
        <begin position="584"/>
        <end position="604"/>
    </location>
</feature>
<feature type="transmembrane region" description="Helical" evidence="9">
    <location>
        <begin position="403"/>
        <end position="426"/>
    </location>
</feature>
<evidence type="ECO:0000256" key="2">
    <source>
        <dbReference type="ARBA" id="ARBA00008807"/>
    </source>
</evidence>
<dbReference type="InterPro" id="IPR004648">
    <property type="entry name" value="Oligpept_transpt"/>
</dbReference>
<dbReference type="GO" id="GO:0035673">
    <property type="term" value="F:oligopeptide transmembrane transporter activity"/>
    <property type="evidence" value="ECO:0007669"/>
    <property type="project" value="InterPro"/>
</dbReference>
<evidence type="ECO:0000256" key="8">
    <source>
        <dbReference type="ARBA" id="ARBA00023136"/>
    </source>
</evidence>
<evidence type="ECO:0000256" key="9">
    <source>
        <dbReference type="SAM" id="Phobius"/>
    </source>
</evidence>
<accession>A0A4P9ZJC9</accession>
<dbReference type="AlphaFoldDB" id="A0A4P9ZJC9"/>
<feature type="transmembrane region" description="Helical" evidence="9">
    <location>
        <begin position="225"/>
        <end position="252"/>
    </location>
</feature>
<keyword evidence="3" id="KW-0813">Transport</keyword>
<name>A0A4P9ZJC9_9ASCO</name>
<comment type="subcellular location">
    <subcellularLocation>
        <location evidence="1">Membrane</location>
        <topology evidence="1">Multi-pass membrane protein</topology>
    </subcellularLocation>
</comment>
<evidence type="ECO:0000313" key="10">
    <source>
        <dbReference type="EMBL" id="RKP32491.1"/>
    </source>
</evidence>
<dbReference type="GO" id="GO:0016020">
    <property type="term" value="C:membrane"/>
    <property type="evidence" value="ECO:0007669"/>
    <property type="project" value="UniProtKB-SubCell"/>
</dbReference>
<feature type="transmembrane region" description="Helical" evidence="9">
    <location>
        <begin position="328"/>
        <end position="347"/>
    </location>
</feature>
<organism evidence="10 11">
    <name type="scientific">Metschnikowia bicuspidata</name>
    <dbReference type="NCBI Taxonomy" id="27322"/>
    <lineage>
        <taxon>Eukaryota</taxon>
        <taxon>Fungi</taxon>
        <taxon>Dikarya</taxon>
        <taxon>Ascomycota</taxon>
        <taxon>Saccharomycotina</taxon>
        <taxon>Pichiomycetes</taxon>
        <taxon>Metschnikowiaceae</taxon>
        <taxon>Metschnikowia</taxon>
    </lineage>
</organism>
<dbReference type="Proteomes" id="UP000268321">
    <property type="component" value="Unassembled WGS sequence"/>
</dbReference>
<dbReference type="OrthoDB" id="9986677at2759"/>
<evidence type="ECO:0000256" key="4">
    <source>
        <dbReference type="ARBA" id="ARBA00022692"/>
    </source>
</evidence>
<evidence type="ECO:0000256" key="1">
    <source>
        <dbReference type="ARBA" id="ARBA00004141"/>
    </source>
</evidence>
<protein>
    <submittedName>
        <fullName evidence="10">OPT-domain-containing protein</fullName>
    </submittedName>
</protein>
<keyword evidence="7 9" id="KW-1133">Transmembrane helix</keyword>
<keyword evidence="4 9" id="KW-0812">Transmembrane</keyword>
<proteinExistence type="inferred from homology"/>
<keyword evidence="5" id="KW-0571">Peptide transport</keyword>
<evidence type="ECO:0000256" key="7">
    <source>
        <dbReference type="ARBA" id="ARBA00022989"/>
    </source>
</evidence>
<evidence type="ECO:0000256" key="6">
    <source>
        <dbReference type="ARBA" id="ARBA00022927"/>
    </source>
</evidence>
<keyword evidence="8 9" id="KW-0472">Membrane</keyword>
<dbReference type="InterPro" id="IPR004813">
    <property type="entry name" value="OPT"/>
</dbReference>
<sequence>MTSHQPYIELTQCDVASEQLERTWYRTSLDALDAQPLFWPADLDDAQLPPGVQYLVQKMDELRVEDAELILRETLVQHATEVNFPSADFCLIEALLAHDSYDDIVDVETAQTDPLVAFNSPCSKMRAIVDPIDGPSTPAETLSTSTIQLLLLPCSKLWERMVPQNKRIFVFGRTTNVNPEKWFNKEMMLATIMYSCTHGTPYAVYNIVVMKLDRFYSLRWRVSRYAFFFVAFVASLLFNWVPIVPFYCFLHVQLATWFAPNLLHLKNVAGSVHGLGINPLPTLDWNMLDMAGCLTGRVYNVPKILDNRHAFEDVKYRQYGPPYFSANLALYGAYFFMYPSTIAHHFVTELPSMRQKTFGRRAVTSKTRPSDPHCRMMASYAEVPGLVALAVACALFYPLETPAAGIFITIVIQFLFLVPITIIASVTSFSFGLDFLVELIVGYTIPNSGLALITLKACGYNIDSQARNYITDQKLTHYCKISLRAIFRGQVITMFVIILVSLLIANWQMDHIPDLCLNGQKSRLVYPGANKFFFSSIQYGEIVPAKMFGGVYPVLKLCFLGGALAAKIGPPTVTKYFQLIKCNYILTGALSSGVAMSSLLVYFVRATGHDLCWWGNILDSQEIKGRRDTPAWLNAEDVPGGYVGLRKGHFP</sequence>
<evidence type="ECO:0000256" key="3">
    <source>
        <dbReference type="ARBA" id="ARBA00022448"/>
    </source>
</evidence>
<dbReference type="GO" id="GO:0015031">
    <property type="term" value="P:protein transport"/>
    <property type="evidence" value="ECO:0007669"/>
    <property type="project" value="UniProtKB-KW"/>
</dbReference>
<feature type="transmembrane region" description="Helical" evidence="9">
    <location>
        <begin position="485"/>
        <end position="505"/>
    </location>
</feature>
<comment type="similarity">
    <text evidence="2">Belongs to the oligopeptide OPT transporter family.</text>
</comment>
<evidence type="ECO:0000313" key="11">
    <source>
        <dbReference type="Proteomes" id="UP000268321"/>
    </source>
</evidence>
<gene>
    <name evidence="10" type="ORF">METBISCDRAFT_29608</name>
</gene>